<name>A0A7H9DY86_9FLAO</name>
<evidence type="ECO:0000313" key="3">
    <source>
        <dbReference type="EMBL" id="QLL59626.1"/>
    </source>
</evidence>
<proteinExistence type="predicted"/>
<keyword evidence="4" id="KW-1185">Reference proteome</keyword>
<accession>A0A7H9DY86</accession>
<dbReference type="Proteomes" id="UP000510643">
    <property type="component" value="Chromosome"/>
</dbReference>
<sequence>MDDGFGFLKKQYMKKFLLSIFTIAAIQTSFAQTKEYTNGVFIVNEDWFGKANGAINFINANDSVDYNVYKTVNPGEEFGVTSQYGTIYGDNFFIVSKQENRLVVADSKTLQKKASFETIGGDGRSFVGVDAKTGYVGTSSGLYLFDIENMKLGSIIDGTSKVGQVGNMIRTSKFVFAVSSTGGILVIDPKTHQIKQTIAGSFISVVQSKDGNVWGALSKKLVKINPTTLETSEIAIPTKTVPAPFAWNAGTFCSSTQDNTIYFLSGINVVKYDVTNNKFEESFIEIPGQDTTPKETYYGAGLRIDPLTNELVLTTIGSGWGTNSQINFVHRFFDNGTLKESVKLSEYYWFPSMPVFPDNAAPIINDLETTYQINTATTIDLKDKVSDVDNLSAAIVKDLEIIENNEVAEISINDKEELVINPLKNGTAKIKLSFNSNGKVVSQNITISSAVLGTNDLAKSAVNVYPNPVNNVLFIETNEASKAEIFAITGTKMTEKTLQKGKNQLDVSSLPKGVYIIKVNNSTFKVIKK</sequence>
<evidence type="ECO:0000313" key="4">
    <source>
        <dbReference type="Proteomes" id="UP000510643"/>
    </source>
</evidence>
<dbReference type="KEGG" id="efal:FH779_16705"/>
<dbReference type="InterPro" id="IPR026444">
    <property type="entry name" value="Secre_tail"/>
</dbReference>
<dbReference type="SUPFAM" id="SSF50969">
    <property type="entry name" value="YVTN repeat-like/Quinoprotein amine dehydrogenase"/>
    <property type="match status" value="1"/>
</dbReference>
<dbReference type="NCBIfam" id="TIGR04183">
    <property type="entry name" value="Por_Secre_tail"/>
    <property type="match status" value="1"/>
</dbReference>
<dbReference type="EMBL" id="CP040908">
    <property type="protein sequence ID" value="QLL59626.1"/>
    <property type="molecule type" value="Genomic_DNA"/>
</dbReference>
<keyword evidence="1" id="KW-0732">Signal</keyword>
<dbReference type="Gene3D" id="2.130.10.10">
    <property type="entry name" value="YVTN repeat-like/Quinoprotein amine dehydrogenase"/>
    <property type="match status" value="1"/>
</dbReference>
<gene>
    <name evidence="3" type="ORF">FH779_16705</name>
</gene>
<dbReference type="AlphaFoldDB" id="A0A7H9DY86"/>
<dbReference type="InterPro" id="IPR015943">
    <property type="entry name" value="WD40/YVTN_repeat-like_dom_sf"/>
</dbReference>
<dbReference type="Pfam" id="PF18962">
    <property type="entry name" value="Por_Secre_tail"/>
    <property type="match status" value="1"/>
</dbReference>
<dbReference type="InterPro" id="IPR031815">
    <property type="entry name" value="DUF5074"/>
</dbReference>
<feature type="domain" description="Secretion system C-terminal sorting" evidence="2">
    <location>
        <begin position="464"/>
        <end position="529"/>
    </location>
</feature>
<protein>
    <submittedName>
        <fullName evidence="3">DUF5074 domain-containing protein</fullName>
    </submittedName>
</protein>
<reference evidence="3 4" key="1">
    <citation type="submission" date="2019-06" db="EMBL/GenBank/DDBJ databases">
        <title>Emergence of pandrug resistant Empedobacter falsenii in China.</title>
        <authorList>
            <person name="Dong N."/>
            <person name="Chen S."/>
            <person name="Zhang R."/>
        </authorList>
    </citation>
    <scope>NUCLEOTIDE SEQUENCE [LARGE SCALE GENOMIC DNA]</scope>
    <source>
        <strain evidence="3 4">1681-1</strain>
    </source>
</reference>
<dbReference type="Pfam" id="PF16819">
    <property type="entry name" value="DUF5074"/>
    <property type="match status" value="1"/>
</dbReference>
<organism evidence="3 4">
    <name type="scientific">Empedobacter falsenii</name>
    <dbReference type="NCBI Taxonomy" id="343874"/>
    <lineage>
        <taxon>Bacteria</taxon>
        <taxon>Pseudomonadati</taxon>
        <taxon>Bacteroidota</taxon>
        <taxon>Flavobacteriia</taxon>
        <taxon>Flavobacteriales</taxon>
        <taxon>Weeksellaceae</taxon>
        <taxon>Empedobacter</taxon>
    </lineage>
</organism>
<evidence type="ECO:0000256" key="1">
    <source>
        <dbReference type="ARBA" id="ARBA00022729"/>
    </source>
</evidence>
<dbReference type="InterPro" id="IPR011044">
    <property type="entry name" value="Quino_amine_DH_bsu"/>
</dbReference>
<evidence type="ECO:0000259" key="2">
    <source>
        <dbReference type="Pfam" id="PF18962"/>
    </source>
</evidence>